<reference evidence="1" key="1">
    <citation type="journal article" date="2013" name="Environ. Microbiol.">
        <title>Microbiota from the distal guts of lean and obese adolescents exhibit partial functional redundancy besides clear differences in community structure.</title>
        <authorList>
            <person name="Ferrer M."/>
            <person name="Ruiz A."/>
            <person name="Lanza F."/>
            <person name="Haange S.B."/>
            <person name="Oberbach A."/>
            <person name="Till H."/>
            <person name="Bargiela R."/>
            <person name="Campoy C."/>
            <person name="Segura M.T."/>
            <person name="Richter M."/>
            <person name="von Bergen M."/>
            <person name="Seifert J."/>
            <person name="Suarez A."/>
        </authorList>
    </citation>
    <scope>NUCLEOTIDE SEQUENCE</scope>
</reference>
<dbReference type="EMBL" id="AJWZ01003881">
    <property type="protein sequence ID" value="EKC67004.1"/>
    <property type="molecule type" value="Genomic_DNA"/>
</dbReference>
<comment type="caution">
    <text evidence="1">The sequence shown here is derived from an EMBL/GenBank/DDBJ whole genome shotgun (WGS) entry which is preliminary data.</text>
</comment>
<protein>
    <submittedName>
        <fullName evidence="1">Uncharacterized protein</fullName>
    </submittedName>
</protein>
<accession>K1THH5</accession>
<gene>
    <name evidence="1" type="ORF">OBE_05661</name>
</gene>
<evidence type="ECO:0000313" key="1">
    <source>
        <dbReference type="EMBL" id="EKC67004.1"/>
    </source>
</evidence>
<organism evidence="1">
    <name type="scientific">human gut metagenome</name>
    <dbReference type="NCBI Taxonomy" id="408170"/>
    <lineage>
        <taxon>unclassified sequences</taxon>
        <taxon>metagenomes</taxon>
        <taxon>organismal metagenomes</taxon>
    </lineage>
</organism>
<sequence>SYNTSIAELIAILNIGSISIKIQ</sequence>
<name>K1THH5_9ZZZZ</name>
<feature type="non-terminal residue" evidence="1">
    <location>
        <position position="1"/>
    </location>
</feature>
<dbReference type="AlphaFoldDB" id="K1THH5"/>
<proteinExistence type="predicted"/>